<dbReference type="InterPro" id="IPR011008">
    <property type="entry name" value="Dimeric_a/b-barrel"/>
</dbReference>
<gene>
    <name evidence="2" type="ORF">AOQ72_18750</name>
</gene>
<dbReference type="PANTHER" id="PTHR40260:SF2">
    <property type="entry name" value="BLR8190 PROTEIN"/>
    <property type="match status" value="1"/>
</dbReference>
<dbReference type="Proteomes" id="UP000051380">
    <property type="component" value="Unassembled WGS sequence"/>
</dbReference>
<feature type="domain" description="EthD" evidence="1">
    <location>
        <begin position="11"/>
        <end position="89"/>
    </location>
</feature>
<dbReference type="EMBL" id="LJYF01000026">
    <property type="protein sequence ID" value="KRP96352.1"/>
    <property type="molecule type" value="Genomic_DNA"/>
</dbReference>
<name>A0A0R3CFN6_9BRAD</name>
<evidence type="ECO:0000313" key="3">
    <source>
        <dbReference type="Proteomes" id="UP000051380"/>
    </source>
</evidence>
<dbReference type="NCBIfam" id="TIGR02118">
    <property type="entry name" value="EthD family reductase"/>
    <property type="match status" value="1"/>
</dbReference>
<dbReference type="Pfam" id="PF07110">
    <property type="entry name" value="EthD"/>
    <property type="match status" value="1"/>
</dbReference>
<dbReference type="GO" id="GO:0016491">
    <property type="term" value="F:oxidoreductase activity"/>
    <property type="evidence" value="ECO:0007669"/>
    <property type="project" value="InterPro"/>
</dbReference>
<dbReference type="STRING" id="108015.GA0061099_1006245"/>
<dbReference type="AlphaFoldDB" id="A0A0R3CFN6"/>
<accession>A0A0R3CFN6</accession>
<proteinExistence type="predicted"/>
<organism evidence="2 3">
    <name type="scientific">Bradyrhizobium yuanmingense</name>
    <dbReference type="NCBI Taxonomy" id="108015"/>
    <lineage>
        <taxon>Bacteria</taxon>
        <taxon>Pseudomonadati</taxon>
        <taxon>Pseudomonadota</taxon>
        <taxon>Alphaproteobacteria</taxon>
        <taxon>Hyphomicrobiales</taxon>
        <taxon>Nitrobacteraceae</taxon>
        <taxon>Bradyrhizobium</taxon>
    </lineage>
</organism>
<dbReference type="PANTHER" id="PTHR40260">
    <property type="entry name" value="BLR8190 PROTEIN"/>
    <property type="match status" value="1"/>
</dbReference>
<sequence>MAEVVVLYKTPKDAAAFDKYYAETHIPLAKKLPGLKNYAVSKGPVASPAGPSGIHLVAILTFDSVADIQAAFGSEEGKATGADVPKFASGGADILIFDTKNV</sequence>
<dbReference type="Gene3D" id="3.30.70.100">
    <property type="match status" value="1"/>
</dbReference>
<evidence type="ECO:0000313" key="2">
    <source>
        <dbReference type="EMBL" id="KRP96352.1"/>
    </source>
</evidence>
<reference evidence="2 3" key="1">
    <citation type="submission" date="2015-09" db="EMBL/GenBank/DDBJ databases">
        <title>Draft Genome Sequence of the Strain BR 3267 (Bradyrhizobium yuanmingense) recommended as inoculant for cowpea in Brazil.</title>
        <authorList>
            <person name="Simoes-Araujo J.L."/>
            <person name="Zilli J.E."/>
        </authorList>
    </citation>
    <scope>NUCLEOTIDE SEQUENCE [LARGE SCALE GENOMIC DNA]</scope>
    <source>
        <strain evidence="2 3">BR3267</strain>
    </source>
</reference>
<protein>
    <submittedName>
        <fullName evidence="2">EthD like-protein</fullName>
    </submittedName>
</protein>
<evidence type="ECO:0000259" key="1">
    <source>
        <dbReference type="Pfam" id="PF07110"/>
    </source>
</evidence>
<dbReference type="SUPFAM" id="SSF54909">
    <property type="entry name" value="Dimeric alpha+beta barrel"/>
    <property type="match status" value="1"/>
</dbReference>
<dbReference type="OrthoDB" id="5294870at2"/>
<dbReference type="RefSeq" id="WP_057027600.1">
    <property type="nucleotide sequence ID" value="NZ_JARFMJ010000001.1"/>
</dbReference>
<dbReference type="InterPro" id="IPR009799">
    <property type="entry name" value="EthD_dom"/>
</dbReference>
<comment type="caution">
    <text evidence="2">The sequence shown here is derived from an EMBL/GenBank/DDBJ whole genome shotgun (WGS) entry which is preliminary data.</text>
</comment>